<dbReference type="PANTHER" id="PTHR24543">
    <property type="entry name" value="MULTICOPPER OXIDASE-RELATED"/>
    <property type="match status" value="1"/>
</dbReference>
<proteinExistence type="predicted"/>
<dbReference type="InterPro" id="IPR000421">
    <property type="entry name" value="FA58C"/>
</dbReference>
<dbReference type="Proteomes" id="UP001164746">
    <property type="component" value="Chromosome 17"/>
</dbReference>
<gene>
    <name evidence="2" type="ORF">MAR_032760</name>
</gene>
<evidence type="ECO:0000259" key="1">
    <source>
        <dbReference type="PROSITE" id="PS50022"/>
    </source>
</evidence>
<accession>A0ABY7GAG6</accession>
<sequence length="122" mass="13818">MRRFSGLWNVHLDTVQFNGLSRVVGVAVQGRPFNTDPTVAYMDCCYHRVTSYKFLYSWDCQHFTTVKDPNGSDMIFAGNTDQDTVVTSMLPKQVSAVCVRINPVTWEGFIALRFDILGCQVN</sequence>
<dbReference type="Pfam" id="PF00754">
    <property type="entry name" value="F5_F8_type_C"/>
    <property type="match status" value="1"/>
</dbReference>
<dbReference type="InterPro" id="IPR008979">
    <property type="entry name" value="Galactose-bd-like_sf"/>
</dbReference>
<dbReference type="PANTHER" id="PTHR24543:SF325">
    <property type="entry name" value="F5_8 TYPE C DOMAIN-CONTAINING PROTEIN"/>
    <property type="match status" value="1"/>
</dbReference>
<reference evidence="2" key="1">
    <citation type="submission" date="2022-11" db="EMBL/GenBank/DDBJ databases">
        <title>Centuries of genome instability and evolution in soft-shell clam transmissible cancer (bioRxiv).</title>
        <authorList>
            <person name="Hart S.F.M."/>
            <person name="Yonemitsu M.A."/>
            <person name="Giersch R.M."/>
            <person name="Beal B.F."/>
            <person name="Arriagada G."/>
            <person name="Davis B.W."/>
            <person name="Ostrander E.A."/>
            <person name="Goff S.P."/>
            <person name="Metzger M.J."/>
        </authorList>
    </citation>
    <scope>NUCLEOTIDE SEQUENCE</scope>
    <source>
        <strain evidence="2">MELC-2E11</strain>
        <tissue evidence="2">Siphon/mantle</tissue>
    </source>
</reference>
<organism evidence="2 3">
    <name type="scientific">Mya arenaria</name>
    <name type="common">Soft-shell clam</name>
    <dbReference type="NCBI Taxonomy" id="6604"/>
    <lineage>
        <taxon>Eukaryota</taxon>
        <taxon>Metazoa</taxon>
        <taxon>Spiralia</taxon>
        <taxon>Lophotrochozoa</taxon>
        <taxon>Mollusca</taxon>
        <taxon>Bivalvia</taxon>
        <taxon>Autobranchia</taxon>
        <taxon>Heteroconchia</taxon>
        <taxon>Euheterodonta</taxon>
        <taxon>Imparidentia</taxon>
        <taxon>Neoheterodontei</taxon>
        <taxon>Myida</taxon>
        <taxon>Myoidea</taxon>
        <taxon>Myidae</taxon>
        <taxon>Mya</taxon>
    </lineage>
</organism>
<dbReference type="SUPFAM" id="SSF49785">
    <property type="entry name" value="Galactose-binding domain-like"/>
    <property type="match status" value="1"/>
</dbReference>
<dbReference type="EMBL" id="CP111028">
    <property type="protein sequence ID" value="WAR30218.1"/>
    <property type="molecule type" value="Genomic_DNA"/>
</dbReference>
<protein>
    <submittedName>
        <fullName evidence="2">CPXM2-like protein</fullName>
    </submittedName>
</protein>
<feature type="domain" description="F5/8 type C" evidence="1">
    <location>
        <begin position="1"/>
        <end position="119"/>
    </location>
</feature>
<name>A0ABY7GAG6_MYAAR</name>
<dbReference type="Gene3D" id="2.60.120.260">
    <property type="entry name" value="Galactose-binding domain-like"/>
    <property type="match status" value="1"/>
</dbReference>
<evidence type="ECO:0000313" key="2">
    <source>
        <dbReference type="EMBL" id="WAR30218.1"/>
    </source>
</evidence>
<evidence type="ECO:0000313" key="3">
    <source>
        <dbReference type="Proteomes" id="UP001164746"/>
    </source>
</evidence>
<keyword evidence="3" id="KW-1185">Reference proteome</keyword>
<dbReference type="PROSITE" id="PS50022">
    <property type="entry name" value="FA58C_3"/>
    <property type="match status" value="1"/>
</dbReference>